<evidence type="ECO:0000313" key="2">
    <source>
        <dbReference type="Proteomes" id="UP000821845"/>
    </source>
</evidence>
<accession>A0ACB7RZE3</accession>
<dbReference type="Proteomes" id="UP000821845">
    <property type="component" value="Chromosome 6"/>
</dbReference>
<keyword evidence="2" id="KW-1185">Reference proteome</keyword>
<comment type="caution">
    <text evidence="1">The sequence shown here is derived from an EMBL/GenBank/DDBJ whole genome shotgun (WGS) entry which is preliminary data.</text>
</comment>
<sequence>MECEKCCAVTSKPLTKQPPQQLTSRQDRGGLLYPSDKLLHVLETLRGFVQTALEKKPLLQKPLKTLLESAVPAVSDSGLLHCCNTQHHQDLAELVCTKFIKPLLVNYASTATDKSDVFKTFFQNPLSRKYVKL</sequence>
<organism evidence="1 2">
    <name type="scientific">Hyalomma asiaticum</name>
    <name type="common">Tick</name>
    <dbReference type="NCBI Taxonomy" id="266040"/>
    <lineage>
        <taxon>Eukaryota</taxon>
        <taxon>Metazoa</taxon>
        <taxon>Ecdysozoa</taxon>
        <taxon>Arthropoda</taxon>
        <taxon>Chelicerata</taxon>
        <taxon>Arachnida</taxon>
        <taxon>Acari</taxon>
        <taxon>Parasitiformes</taxon>
        <taxon>Ixodida</taxon>
        <taxon>Ixodoidea</taxon>
        <taxon>Ixodidae</taxon>
        <taxon>Hyalomminae</taxon>
        <taxon>Hyalomma</taxon>
    </lineage>
</organism>
<name>A0ACB7RZE3_HYAAI</name>
<gene>
    <name evidence="1" type="ORF">HPB50_014116</name>
</gene>
<reference evidence="1" key="1">
    <citation type="submission" date="2020-05" db="EMBL/GenBank/DDBJ databases">
        <title>Large-scale comparative analyses of tick genomes elucidate their genetic diversity and vector capacities.</title>
        <authorList>
            <person name="Jia N."/>
            <person name="Wang J."/>
            <person name="Shi W."/>
            <person name="Du L."/>
            <person name="Sun Y."/>
            <person name="Zhan W."/>
            <person name="Jiang J."/>
            <person name="Wang Q."/>
            <person name="Zhang B."/>
            <person name="Ji P."/>
            <person name="Sakyi L.B."/>
            <person name="Cui X."/>
            <person name="Yuan T."/>
            <person name="Jiang B."/>
            <person name="Yang W."/>
            <person name="Lam T.T.-Y."/>
            <person name="Chang Q."/>
            <person name="Ding S."/>
            <person name="Wang X."/>
            <person name="Zhu J."/>
            <person name="Ruan X."/>
            <person name="Zhao L."/>
            <person name="Wei J."/>
            <person name="Que T."/>
            <person name="Du C."/>
            <person name="Cheng J."/>
            <person name="Dai P."/>
            <person name="Han X."/>
            <person name="Huang E."/>
            <person name="Gao Y."/>
            <person name="Liu J."/>
            <person name="Shao H."/>
            <person name="Ye R."/>
            <person name="Li L."/>
            <person name="Wei W."/>
            <person name="Wang X."/>
            <person name="Wang C."/>
            <person name="Yang T."/>
            <person name="Huo Q."/>
            <person name="Li W."/>
            <person name="Guo W."/>
            <person name="Chen H."/>
            <person name="Zhou L."/>
            <person name="Ni X."/>
            <person name="Tian J."/>
            <person name="Zhou Y."/>
            <person name="Sheng Y."/>
            <person name="Liu T."/>
            <person name="Pan Y."/>
            <person name="Xia L."/>
            <person name="Li J."/>
            <person name="Zhao F."/>
            <person name="Cao W."/>
        </authorList>
    </citation>
    <scope>NUCLEOTIDE SEQUENCE</scope>
    <source>
        <strain evidence="1">Hyas-2018</strain>
    </source>
</reference>
<protein>
    <submittedName>
        <fullName evidence="1">Uncharacterized protein</fullName>
    </submittedName>
</protein>
<evidence type="ECO:0000313" key="1">
    <source>
        <dbReference type="EMBL" id="KAH6928307.1"/>
    </source>
</evidence>
<proteinExistence type="predicted"/>
<dbReference type="EMBL" id="CM023486">
    <property type="protein sequence ID" value="KAH6928307.1"/>
    <property type="molecule type" value="Genomic_DNA"/>
</dbReference>